<gene>
    <name evidence="2" type="ORF">UFOPK3772_02625</name>
</gene>
<accession>A0A6J7LC00</accession>
<dbReference type="AlphaFoldDB" id="A0A6J7LC00"/>
<reference evidence="2" key="1">
    <citation type="submission" date="2020-05" db="EMBL/GenBank/DDBJ databases">
        <authorList>
            <person name="Chiriac C."/>
            <person name="Salcher M."/>
            <person name="Ghai R."/>
            <person name="Kavagutti S V."/>
        </authorList>
    </citation>
    <scope>NUCLEOTIDE SEQUENCE</scope>
</reference>
<organism evidence="2">
    <name type="scientific">freshwater metagenome</name>
    <dbReference type="NCBI Taxonomy" id="449393"/>
    <lineage>
        <taxon>unclassified sequences</taxon>
        <taxon>metagenomes</taxon>
        <taxon>ecological metagenomes</taxon>
    </lineage>
</organism>
<proteinExistence type="predicted"/>
<evidence type="ECO:0000313" key="2">
    <source>
        <dbReference type="EMBL" id="CAB4965225.1"/>
    </source>
</evidence>
<name>A0A6J7LC00_9ZZZZ</name>
<feature type="region of interest" description="Disordered" evidence="1">
    <location>
        <begin position="1"/>
        <end position="29"/>
    </location>
</feature>
<protein>
    <submittedName>
        <fullName evidence="2">Unannotated protein</fullName>
    </submittedName>
</protein>
<sequence length="173" mass="17221">MFSSALPDRTQPARSAGPHSSGSRPSGLRATIERSPLAALVRRYRRPLAAVCAGLAVLLTLSALKAPAPAASGTALESGPRPGLGEVAAPVTLASPEIASSLEVGDIIDLVAIPTGGEGMAAVVSRRARVLEIGASNGFGASASALVVIAVPEAEALAIADATSDSDLTVLIH</sequence>
<dbReference type="EMBL" id="CAFBNE010000108">
    <property type="protein sequence ID" value="CAB4965225.1"/>
    <property type="molecule type" value="Genomic_DNA"/>
</dbReference>
<evidence type="ECO:0000256" key="1">
    <source>
        <dbReference type="SAM" id="MobiDB-lite"/>
    </source>
</evidence>